<dbReference type="PANTHER" id="PTHR33713:SF6">
    <property type="entry name" value="ANTITOXIN YEFM"/>
    <property type="match status" value="1"/>
</dbReference>
<dbReference type="Gene3D" id="3.40.1620.10">
    <property type="entry name" value="YefM-like domain"/>
    <property type="match status" value="1"/>
</dbReference>
<dbReference type="InterPro" id="IPR036165">
    <property type="entry name" value="YefM-like_sf"/>
</dbReference>
<dbReference type="RefSeq" id="WP_119797339.1">
    <property type="nucleotide sequence ID" value="NZ_CP021659.1"/>
</dbReference>
<accession>A0A2U8I4R0</accession>
<sequence>MFNTTYSAARKNLASIMTQTVQDCEPILITRKNGEDCVLISSSEYGSLKETADLLLCSPANTMHLLTSLEQASKGELRERQLDE</sequence>
<dbReference type="Pfam" id="PF02604">
    <property type="entry name" value="PhdYeFM_antitox"/>
    <property type="match status" value="1"/>
</dbReference>
<reference evidence="3 4" key="1">
    <citation type="submission" date="2017-05" db="EMBL/GenBank/DDBJ databases">
        <title>Genome sequence of Candidatus Fukatsuia symbiotica and Candidatus Hamiltonella defensa from Acyrthosiphon pisum strain 5D.</title>
        <authorList>
            <person name="Patel V.A."/>
            <person name="Chevignon G."/>
            <person name="Russell J.A."/>
            <person name="Oliver K.M."/>
        </authorList>
    </citation>
    <scope>NUCLEOTIDE SEQUENCE [LARGE SCALE GENOMIC DNA]</scope>
    <source>
        <strain evidence="3 4">5D</strain>
    </source>
</reference>
<dbReference type="NCBIfam" id="TIGR01552">
    <property type="entry name" value="phd_fam"/>
    <property type="match status" value="1"/>
</dbReference>
<comment type="similarity">
    <text evidence="1 2">Belongs to the phD/YefM antitoxin family.</text>
</comment>
<dbReference type="PANTHER" id="PTHR33713">
    <property type="entry name" value="ANTITOXIN YAFN-RELATED"/>
    <property type="match status" value="1"/>
</dbReference>
<dbReference type="Proteomes" id="UP000261875">
    <property type="component" value="Chromosome"/>
</dbReference>
<dbReference type="AlphaFoldDB" id="A0A2U8I4R0"/>
<proteinExistence type="inferred from homology"/>
<evidence type="ECO:0000313" key="3">
    <source>
        <dbReference type="EMBL" id="AWK14109.1"/>
    </source>
</evidence>
<dbReference type="OrthoDB" id="9802003at2"/>
<keyword evidence="4" id="KW-1185">Reference proteome</keyword>
<dbReference type="InterPro" id="IPR051405">
    <property type="entry name" value="phD/YefM_antitoxin"/>
</dbReference>
<protein>
    <recommendedName>
        <fullName evidence="2">Antitoxin</fullName>
    </recommendedName>
</protein>
<dbReference type="EMBL" id="CP021659">
    <property type="protein sequence ID" value="AWK14109.1"/>
    <property type="molecule type" value="Genomic_DNA"/>
</dbReference>
<evidence type="ECO:0000256" key="1">
    <source>
        <dbReference type="ARBA" id="ARBA00009981"/>
    </source>
</evidence>
<evidence type="ECO:0000256" key="2">
    <source>
        <dbReference type="RuleBase" id="RU362080"/>
    </source>
</evidence>
<dbReference type="KEGG" id="fsm:CCS41_05860"/>
<gene>
    <name evidence="3" type="ORF">CCS41_05860</name>
</gene>
<organism evidence="3 4">
    <name type="scientific">Candidatus Fukatsuia symbiotica</name>
    <dbReference type="NCBI Taxonomy" id="1878942"/>
    <lineage>
        <taxon>Bacteria</taxon>
        <taxon>Pseudomonadati</taxon>
        <taxon>Pseudomonadota</taxon>
        <taxon>Gammaproteobacteria</taxon>
        <taxon>Enterobacterales</taxon>
        <taxon>Yersiniaceae</taxon>
        <taxon>Candidatus Fukatsuia</taxon>
    </lineage>
</organism>
<comment type="function">
    <text evidence="2">Antitoxin component of a type II toxin-antitoxin (TA) system.</text>
</comment>
<dbReference type="SUPFAM" id="SSF143120">
    <property type="entry name" value="YefM-like"/>
    <property type="match status" value="1"/>
</dbReference>
<name>A0A2U8I4R0_9GAMM</name>
<dbReference type="Gene3D" id="6.10.250.330">
    <property type="match status" value="1"/>
</dbReference>
<dbReference type="InterPro" id="IPR006442">
    <property type="entry name" value="Antitoxin_Phd/YefM"/>
</dbReference>
<evidence type="ECO:0000313" key="4">
    <source>
        <dbReference type="Proteomes" id="UP000261875"/>
    </source>
</evidence>